<name>A0A7G6T1M0_9HYPH</name>
<accession>A0A7G6T1M0</accession>
<reference evidence="2" key="1">
    <citation type="journal article" date="2020" name="Mol. Plant Microbe">
        <title>Rhizobial microsymbionts of the narrowly endemic Oxytropis species growing in Kamchatka are characterized by significant genetic diversity and possess a set of genes that are associated with T3SS and T6SS secretion systems and can affect the development of symbiosis.</title>
        <authorList>
            <person name="Safronova V."/>
            <person name="Guro P."/>
            <person name="Sazanova A."/>
            <person name="Kuznetsova I."/>
            <person name="Belimov A."/>
            <person name="Yakubov V."/>
            <person name="Chirak E."/>
            <person name="Afonin A."/>
            <person name="Gogolev Y."/>
            <person name="Andronov E."/>
            <person name="Tikhonovich I."/>
        </authorList>
    </citation>
    <scope>NUCLEOTIDE SEQUENCE [LARGE SCALE GENOMIC DNA]</scope>
    <source>
        <strain evidence="2">583</strain>
    </source>
</reference>
<evidence type="ECO:0000313" key="1">
    <source>
        <dbReference type="EMBL" id="QND60652.1"/>
    </source>
</evidence>
<sequence length="67" mass="7535">MAGAKYYVFKEGDRWNVRYDGKEYPYDSNSDAVLAAIKAAKAAASHGYEAEVLTQGIDLEWRTEWAS</sequence>
<dbReference type="AlphaFoldDB" id="A0A7G6T1M0"/>
<organism evidence="1 2">
    <name type="scientific">Mesorhizobium huakuii</name>
    <dbReference type="NCBI Taxonomy" id="28104"/>
    <lineage>
        <taxon>Bacteria</taxon>
        <taxon>Pseudomonadati</taxon>
        <taxon>Pseudomonadota</taxon>
        <taxon>Alphaproteobacteria</taxon>
        <taxon>Hyphomicrobiales</taxon>
        <taxon>Phyllobacteriaceae</taxon>
        <taxon>Mesorhizobium</taxon>
    </lineage>
</organism>
<dbReference type="Proteomes" id="UP000515465">
    <property type="component" value="Chromosome"/>
</dbReference>
<protein>
    <submittedName>
        <fullName evidence="1">DUF2188 domain-containing protein</fullName>
    </submittedName>
</protein>
<proteinExistence type="predicted"/>
<dbReference type="EMBL" id="CP050296">
    <property type="protein sequence ID" value="QND60652.1"/>
    <property type="molecule type" value="Genomic_DNA"/>
</dbReference>
<gene>
    <name evidence="1" type="ORF">HB778_32250</name>
</gene>
<dbReference type="RefSeq" id="WP_183459758.1">
    <property type="nucleotide sequence ID" value="NZ_CP050296.1"/>
</dbReference>
<evidence type="ECO:0000313" key="2">
    <source>
        <dbReference type="Proteomes" id="UP000515465"/>
    </source>
</evidence>